<evidence type="ECO:0000256" key="1">
    <source>
        <dbReference type="SAM" id="MobiDB-lite"/>
    </source>
</evidence>
<proteinExistence type="predicted"/>
<reference evidence="2" key="1">
    <citation type="submission" date="2023-06" db="EMBL/GenBank/DDBJ databases">
        <title>Genome-scale phylogeny and comparative genomics of the fungal order Sordariales.</title>
        <authorList>
            <consortium name="Lawrence Berkeley National Laboratory"/>
            <person name="Hensen N."/>
            <person name="Bonometti L."/>
            <person name="Westerberg I."/>
            <person name="Brannstrom I.O."/>
            <person name="Guillou S."/>
            <person name="Cros-Aarteil S."/>
            <person name="Calhoun S."/>
            <person name="Haridas S."/>
            <person name="Kuo A."/>
            <person name="Mondo S."/>
            <person name="Pangilinan J."/>
            <person name="Riley R."/>
            <person name="LaButti K."/>
            <person name="Andreopoulos B."/>
            <person name="Lipzen A."/>
            <person name="Chen C."/>
            <person name="Yanf M."/>
            <person name="Daum C."/>
            <person name="Ng V."/>
            <person name="Clum A."/>
            <person name="Steindorff A."/>
            <person name="Ohm R."/>
            <person name="Martin F."/>
            <person name="Silar P."/>
            <person name="Natvig D."/>
            <person name="Lalanne C."/>
            <person name="Gautier V."/>
            <person name="Ament-velasquez S.L."/>
            <person name="Kruys A."/>
            <person name="Hutchinson M.I."/>
            <person name="Powell A.J."/>
            <person name="Barry K."/>
            <person name="Miller A.N."/>
            <person name="Grigoriev I.V."/>
            <person name="Debuchy R."/>
            <person name="Gladieux P."/>
            <person name="Thoren M.H."/>
            <person name="Johannesson H."/>
        </authorList>
    </citation>
    <scope>NUCLEOTIDE SEQUENCE</scope>
    <source>
        <strain evidence="2">SMH3187-1</strain>
    </source>
</reference>
<accession>A0AA40KD33</accession>
<name>A0AA40KD33_9PEZI</name>
<feature type="region of interest" description="Disordered" evidence="1">
    <location>
        <begin position="475"/>
        <end position="545"/>
    </location>
</feature>
<feature type="compositionally biased region" description="Acidic residues" evidence="1">
    <location>
        <begin position="506"/>
        <end position="526"/>
    </location>
</feature>
<dbReference type="EMBL" id="JAUKUD010000001">
    <property type="protein sequence ID" value="KAK0754470.1"/>
    <property type="molecule type" value="Genomic_DNA"/>
</dbReference>
<dbReference type="Proteomes" id="UP001172155">
    <property type="component" value="Unassembled WGS sequence"/>
</dbReference>
<feature type="compositionally biased region" description="Polar residues" evidence="1">
    <location>
        <begin position="281"/>
        <end position="303"/>
    </location>
</feature>
<comment type="caution">
    <text evidence="2">The sequence shown here is derived from an EMBL/GenBank/DDBJ whole genome shotgun (WGS) entry which is preliminary data.</text>
</comment>
<feature type="compositionally biased region" description="Basic and acidic residues" evidence="1">
    <location>
        <begin position="247"/>
        <end position="270"/>
    </location>
</feature>
<protein>
    <submittedName>
        <fullName evidence="2">Uncharacterized protein</fullName>
    </submittedName>
</protein>
<feature type="compositionally biased region" description="Pro residues" evidence="1">
    <location>
        <begin position="321"/>
        <end position="333"/>
    </location>
</feature>
<evidence type="ECO:0000313" key="2">
    <source>
        <dbReference type="EMBL" id="KAK0754470.1"/>
    </source>
</evidence>
<dbReference type="AlphaFoldDB" id="A0AA40KD33"/>
<keyword evidence="3" id="KW-1185">Reference proteome</keyword>
<feature type="compositionally biased region" description="Basic and acidic residues" evidence="1">
    <location>
        <begin position="533"/>
        <end position="545"/>
    </location>
</feature>
<feature type="region of interest" description="Disordered" evidence="1">
    <location>
        <begin position="238"/>
        <end position="349"/>
    </location>
</feature>
<feature type="compositionally biased region" description="Basic and acidic residues" evidence="1">
    <location>
        <begin position="1"/>
        <end position="30"/>
    </location>
</feature>
<organism evidence="2 3">
    <name type="scientific">Schizothecium vesticola</name>
    <dbReference type="NCBI Taxonomy" id="314040"/>
    <lineage>
        <taxon>Eukaryota</taxon>
        <taxon>Fungi</taxon>
        <taxon>Dikarya</taxon>
        <taxon>Ascomycota</taxon>
        <taxon>Pezizomycotina</taxon>
        <taxon>Sordariomycetes</taxon>
        <taxon>Sordariomycetidae</taxon>
        <taxon>Sordariales</taxon>
        <taxon>Schizotheciaceae</taxon>
        <taxon>Schizothecium</taxon>
    </lineage>
</organism>
<feature type="compositionally biased region" description="Low complexity" evidence="1">
    <location>
        <begin position="31"/>
        <end position="48"/>
    </location>
</feature>
<feature type="region of interest" description="Disordered" evidence="1">
    <location>
        <begin position="1"/>
        <end position="54"/>
    </location>
</feature>
<evidence type="ECO:0000313" key="3">
    <source>
        <dbReference type="Proteomes" id="UP001172155"/>
    </source>
</evidence>
<sequence>MPFFRPRREASPDVENRFDRPDSSDGDDTRSIYSDSNSDTSSDSAVSDGRSAFCLDQDDGEMPVYEAWAIRRPLEDESFIYVLGKTIWTHKTLEEAIASPEDKSQLELADLHIGAIEEYHAKHRRRCWASRVLRGKSRTYDQHLDERCRALPRNLQECLFNLLNRRSASTSTRYRDRTWSVAVLRQRERYRFASAEMQETKQHRLRSWKNDHPEILDYYVVIRGVSTKVAPEGKELVRTKASSNPWRDVDRVEESRRWRDARTRERNSREKRSHSPPSYCDSRSPSRTRTLSAPSCRRTSFSPSEPDAESRARRYIRMSRYPPPPAPQPPAPFPRRRPSSREPSVFTRPTVSVELPTPYAPQHFGIANRPPPPCPPPLNQPQNISTPTTTPPQPSCLACLATPSCPHMPRTQACNRFINWKDGTPTHPGCFICMATGYVPFSNPSTMGLPPPPPPPPVLAGTRAQIIASLPSDDCWGRPPSLVGGSAWDGQGSLAPGSPGPPPYCTEEEGDDCATDIEEVEQEEEGGGMGSVPEREGRSGRDDSG</sequence>
<gene>
    <name evidence="2" type="ORF">B0T18DRAFT_37555</name>
</gene>